<dbReference type="PROSITE" id="PS50883">
    <property type="entry name" value="EAL"/>
    <property type="match status" value="1"/>
</dbReference>
<dbReference type="PANTHER" id="PTHR44757:SF2">
    <property type="entry name" value="BIOFILM ARCHITECTURE MAINTENANCE PROTEIN MBAA"/>
    <property type="match status" value="1"/>
</dbReference>
<dbReference type="Pfam" id="PF00989">
    <property type="entry name" value="PAS"/>
    <property type="match status" value="1"/>
</dbReference>
<feature type="transmembrane region" description="Helical" evidence="1">
    <location>
        <begin position="20"/>
        <end position="40"/>
    </location>
</feature>
<dbReference type="SUPFAM" id="SSF55785">
    <property type="entry name" value="PYP-like sensor domain (PAS domain)"/>
    <property type="match status" value="2"/>
</dbReference>
<dbReference type="OrthoDB" id="8553030at2"/>
<evidence type="ECO:0000259" key="5">
    <source>
        <dbReference type="PROSITE" id="PS50887"/>
    </source>
</evidence>
<evidence type="ECO:0000259" key="3">
    <source>
        <dbReference type="PROSITE" id="PS50113"/>
    </source>
</evidence>
<dbReference type="PROSITE" id="PS50113">
    <property type="entry name" value="PAC"/>
    <property type="match status" value="2"/>
</dbReference>
<feature type="domain" description="PAC" evidence="3">
    <location>
        <begin position="562"/>
        <end position="614"/>
    </location>
</feature>
<dbReference type="Gene3D" id="3.20.20.450">
    <property type="entry name" value="EAL domain"/>
    <property type="match status" value="1"/>
</dbReference>
<feature type="domain" description="PAS" evidence="2">
    <location>
        <begin position="489"/>
        <end position="560"/>
    </location>
</feature>
<dbReference type="InterPro" id="IPR029787">
    <property type="entry name" value="Nucleotide_cyclase"/>
</dbReference>
<feature type="domain" description="PAS" evidence="2">
    <location>
        <begin position="218"/>
        <end position="290"/>
    </location>
</feature>
<dbReference type="Pfam" id="PF00990">
    <property type="entry name" value="GGDEF"/>
    <property type="match status" value="1"/>
</dbReference>
<dbReference type="InterPro" id="IPR035965">
    <property type="entry name" value="PAS-like_dom_sf"/>
</dbReference>
<dbReference type="NCBIfam" id="TIGR00229">
    <property type="entry name" value="sensory_box"/>
    <property type="match status" value="2"/>
</dbReference>
<dbReference type="Gene3D" id="3.30.450.20">
    <property type="entry name" value="PAS domain"/>
    <property type="match status" value="2"/>
</dbReference>
<dbReference type="Gene3D" id="3.30.450.40">
    <property type="match status" value="1"/>
</dbReference>
<keyword evidence="1" id="KW-0472">Membrane</keyword>
<evidence type="ECO:0000256" key="1">
    <source>
        <dbReference type="SAM" id="Phobius"/>
    </source>
</evidence>
<keyword evidence="1" id="KW-1133">Transmembrane helix</keyword>
<dbReference type="InterPro" id="IPR052155">
    <property type="entry name" value="Biofilm_reg_signaling"/>
</dbReference>
<evidence type="ECO:0000259" key="4">
    <source>
        <dbReference type="PROSITE" id="PS50883"/>
    </source>
</evidence>
<dbReference type="Pfam" id="PF08447">
    <property type="entry name" value="PAS_3"/>
    <property type="match status" value="1"/>
</dbReference>
<dbReference type="InterPro" id="IPR043128">
    <property type="entry name" value="Rev_trsase/Diguanyl_cyclase"/>
</dbReference>
<dbReference type="CDD" id="cd00130">
    <property type="entry name" value="PAS"/>
    <property type="match status" value="2"/>
</dbReference>
<dbReference type="CDD" id="cd01948">
    <property type="entry name" value="EAL"/>
    <property type="match status" value="1"/>
</dbReference>
<dbReference type="InterPro" id="IPR013655">
    <property type="entry name" value="PAS_fold_3"/>
</dbReference>
<dbReference type="InterPro" id="IPR000014">
    <property type="entry name" value="PAS"/>
</dbReference>
<dbReference type="SMART" id="SM00267">
    <property type="entry name" value="GGDEF"/>
    <property type="match status" value="1"/>
</dbReference>
<dbReference type="CDD" id="cd01949">
    <property type="entry name" value="GGDEF"/>
    <property type="match status" value="1"/>
</dbReference>
<dbReference type="PROSITE" id="PS50887">
    <property type="entry name" value="GGDEF"/>
    <property type="match status" value="1"/>
</dbReference>
<keyword evidence="7" id="KW-1185">Reference proteome</keyword>
<dbReference type="EMBL" id="QGTJ01000007">
    <property type="protein sequence ID" value="PWV60503.1"/>
    <property type="molecule type" value="Genomic_DNA"/>
</dbReference>
<dbReference type="NCBIfam" id="TIGR00254">
    <property type="entry name" value="GGDEF"/>
    <property type="match status" value="1"/>
</dbReference>
<dbReference type="SUPFAM" id="SSF55781">
    <property type="entry name" value="GAF domain-like"/>
    <property type="match status" value="1"/>
</dbReference>
<dbReference type="InterPro" id="IPR035919">
    <property type="entry name" value="EAL_sf"/>
</dbReference>
<dbReference type="GO" id="GO:0006355">
    <property type="term" value="P:regulation of DNA-templated transcription"/>
    <property type="evidence" value="ECO:0007669"/>
    <property type="project" value="InterPro"/>
</dbReference>
<dbReference type="SUPFAM" id="SSF141868">
    <property type="entry name" value="EAL domain-like"/>
    <property type="match status" value="1"/>
</dbReference>
<dbReference type="Proteomes" id="UP000246569">
    <property type="component" value="Unassembled WGS sequence"/>
</dbReference>
<reference evidence="6 7" key="1">
    <citation type="submission" date="2018-05" db="EMBL/GenBank/DDBJ databases">
        <title>Genomic Encyclopedia of Type Strains, Phase IV (KMG-IV): sequencing the most valuable type-strain genomes for metagenomic binning, comparative biology and taxonomic classification.</title>
        <authorList>
            <person name="Goeker M."/>
        </authorList>
    </citation>
    <scope>NUCLEOTIDE SEQUENCE [LARGE SCALE GENOMIC DNA]</scope>
    <source>
        <strain evidence="6 7">DSM 23606</strain>
    </source>
</reference>
<dbReference type="InterPro" id="IPR000700">
    <property type="entry name" value="PAS-assoc_C"/>
</dbReference>
<name>A0A317MSY4_9GAMM</name>
<keyword evidence="1" id="KW-0812">Transmembrane</keyword>
<proteinExistence type="predicted"/>
<dbReference type="InterPro" id="IPR001610">
    <property type="entry name" value="PAC"/>
</dbReference>
<accession>A0A317MSY4</accession>
<dbReference type="AlphaFoldDB" id="A0A317MSY4"/>
<dbReference type="Gene3D" id="3.30.70.270">
    <property type="match status" value="1"/>
</dbReference>
<evidence type="ECO:0000313" key="7">
    <source>
        <dbReference type="Proteomes" id="UP000246569"/>
    </source>
</evidence>
<dbReference type="RefSeq" id="WP_110018992.1">
    <property type="nucleotide sequence ID" value="NZ_QGTJ01000007.1"/>
</dbReference>
<evidence type="ECO:0000313" key="6">
    <source>
        <dbReference type="EMBL" id="PWV60503.1"/>
    </source>
</evidence>
<dbReference type="InterPro" id="IPR029016">
    <property type="entry name" value="GAF-like_dom_sf"/>
</dbReference>
<dbReference type="SMART" id="SM00052">
    <property type="entry name" value="EAL"/>
    <property type="match status" value="1"/>
</dbReference>
<gene>
    <name evidence="6" type="ORF">C7443_10777</name>
</gene>
<dbReference type="PROSITE" id="PS50112">
    <property type="entry name" value="PAS"/>
    <property type="match status" value="2"/>
</dbReference>
<dbReference type="InterPro" id="IPR013767">
    <property type="entry name" value="PAS_fold"/>
</dbReference>
<feature type="domain" description="EAL" evidence="4">
    <location>
        <begin position="788"/>
        <end position="1038"/>
    </location>
</feature>
<comment type="caution">
    <text evidence="6">The sequence shown here is derived from an EMBL/GenBank/DDBJ whole genome shotgun (WGS) entry which is preliminary data.</text>
</comment>
<dbReference type="Pfam" id="PF00563">
    <property type="entry name" value="EAL"/>
    <property type="match status" value="1"/>
</dbReference>
<feature type="domain" description="GGDEF" evidence="5">
    <location>
        <begin position="646"/>
        <end position="779"/>
    </location>
</feature>
<dbReference type="SMART" id="SM00091">
    <property type="entry name" value="PAS"/>
    <property type="match status" value="2"/>
</dbReference>
<dbReference type="SUPFAM" id="SSF55073">
    <property type="entry name" value="Nucleotide cyclase"/>
    <property type="match status" value="1"/>
</dbReference>
<protein>
    <submittedName>
        <fullName evidence="6">PAS domain S-box-containing protein/diguanylate cyclase (GGDEF)-like protein</fullName>
    </submittedName>
</protein>
<feature type="domain" description="PAC" evidence="3">
    <location>
        <begin position="294"/>
        <end position="347"/>
    </location>
</feature>
<dbReference type="SMART" id="SM00086">
    <property type="entry name" value="PAC"/>
    <property type="match status" value="2"/>
</dbReference>
<dbReference type="InterPro" id="IPR001633">
    <property type="entry name" value="EAL_dom"/>
</dbReference>
<dbReference type="InterPro" id="IPR000160">
    <property type="entry name" value="GGDEF_dom"/>
</dbReference>
<dbReference type="PANTHER" id="PTHR44757">
    <property type="entry name" value="DIGUANYLATE CYCLASE DGCP"/>
    <property type="match status" value="1"/>
</dbReference>
<sequence length="1046" mass="112734">MAAGMKPVAAREGWRTRLPLFSVTGLGVLLLGLLGWLYAFSEASLAGIVAPLDASAQVQIQVLKARLQADQLLAGGLVVHPGELDMRLERARLVAADIARGRSSLSGVPDVSTPSVEVVRAAQRVEQALMPVRAALSRHRDGSGGDALSIRVAFAELSAAGEALQIAIIDAAHRAHEERRRLHDALVLTATLLIGAVLWWLDRQICADQRAAVALADSEARLRLSLEAGRQGLFDLDLINGVMVVNDGYARMLGYDHRAFHASFSGWRGRLHPDDRGRVLKALDDYLAGRCVDYRAEYRASTADGRWLWLLSVGRVIERDADGRPRRLVGTHTDITALKLAEQRERHLNRLYVTLSATNQTIVRARSRQELLVRVCEEACAQGGFASVWIDLRDGGGLVACGGAAPSRQQLYAAAGIVGAACRARQPQLSEDGELAVFPIRIDDEQGVDGALVVRARTDAAIGHDDVRLLAEMAGDIGYALDNLQRQAQLRLAAQVFDAMGEGLFVADPQRRVQMVNPAFAAMTGYSVADWSGSLLRRLAPDPDDAGHLRELLAQIDRSGHWQGEICARRQDGAPLPLWLGVTAVRDAAGRLSQYVGVVSDLTERKAAQARIDFLARHDGLTGLPNRELLRELAALVLAQARREGGIAAVLSLDVDRFKILNDLFGPTAGDCLLACYAERLLAALGPADRASRVGGDEFVLLLGGLGDVDAVVRFTVQLLESLAQPVVFGSERLQTSTSIGIAVFPDDGSDFDALQARADTALAAAKSAGRGGYRFAGGPLDRMSRERLAMEQGMREALRQGEFWLAYQPQLDLHDGHVLGAEALLRWRSPSMGELSPGRFIPVAEESGLIVPIGVYVLEQACRDACAWPETMAVAVNLSALQFASGDIVATVEAALAASGLPAQRLELELTESLLLSDAATVAAAVERLRALGVRFSIDDFGTGYSSLTALRRLAVSRLKIDRSFVMGILDEREDRAIVEAVIQLGRGLGLRIIAEGAEQPEQLELLRELGCDEVQGYVFARPMPAAALLEWLPQVVNASPSGSR</sequence>
<organism evidence="6 7">
    <name type="scientific">Plasticicumulans acidivorans</name>
    <dbReference type="NCBI Taxonomy" id="886464"/>
    <lineage>
        <taxon>Bacteria</taxon>
        <taxon>Pseudomonadati</taxon>
        <taxon>Pseudomonadota</taxon>
        <taxon>Gammaproteobacteria</taxon>
        <taxon>Candidatus Competibacteraceae</taxon>
        <taxon>Plasticicumulans</taxon>
    </lineage>
</organism>
<evidence type="ECO:0000259" key="2">
    <source>
        <dbReference type="PROSITE" id="PS50112"/>
    </source>
</evidence>